<feature type="region of interest" description="Disordered" evidence="1">
    <location>
        <begin position="98"/>
        <end position="121"/>
    </location>
</feature>
<dbReference type="EMBL" id="VOSK01000003">
    <property type="protein sequence ID" value="MPR24107.1"/>
    <property type="molecule type" value="Genomic_DNA"/>
</dbReference>
<dbReference type="RefSeq" id="WP_152709016.1">
    <property type="nucleotide sequence ID" value="NZ_VOSJ01000007.1"/>
</dbReference>
<accession>A0A5N7MBH2</accession>
<evidence type="ECO:0000313" key="2">
    <source>
        <dbReference type="EMBL" id="MPR24107.1"/>
    </source>
</evidence>
<feature type="compositionally biased region" description="Basic residues" evidence="1">
    <location>
        <begin position="104"/>
        <end position="121"/>
    </location>
</feature>
<comment type="caution">
    <text evidence="2">The sequence shown here is derived from an EMBL/GenBank/DDBJ whole genome shotgun (WGS) entry which is preliminary data.</text>
</comment>
<dbReference type="Proteomes" id="UP000403266">
    <property type="component" value="Unassembled WGS sequence"/>
</dbReference>
<dbReference type="AlphaFoldDB" id="A0A5N7MBH2"/>
<organism evidence="2 3">
    <name type="scientific">Microvirga tunisiensis</name>
    <dbReference type="NCBI Taxonomy" id="2108360"/>
    <lineage>
        <taxon>Bacteria</taxon>
        <taxon>Pseudomonadati</taxon>
        <taxon>Pseudomonadota</taxon>
        <taxon>Alphaproteobacteria</taxon>
        <taxon>Hyphomicrobiales</taxon>
        <taxon>Methylobacteriaceae</taxon>
        <taxon>Microvirga</taxon>
    </lineage>
</organism>
<dbReference type="OrthoDB" id="8021364at2"/>
<keyword evidence="3" id="KW-1185">Reference proteome</keyword>
<sequence length="121" mass="13339">MLALEGSTQSRSHPAPLWISEKIEEEKARGFGFCLIYATAQNHDALIKELSKSDLEQQGIKVFPARGPDQVRLAQGNAQNMPIMLKWADRLVIEPKADAENTKKQAKGAPKKASKKAKKTA</sequence>
<evidence type="ECO:0000313" key="3">
    <source>
        <dbReference type="Proteomes" id="UP000403266"/>
    </source>
</evidence>
<name>A0A5N7MBH2_9HYPH</name>
<evidence type="ECO:0000256" key="1">
    <source>
        <dbReference type="SAM" id="MobiDB-lite"/>
    </source>
</evidence>
<proteinExistence type="predicted"/>
<protein>
    <submittedName>
        <fullName evidence="2">Uncharacterized protein</fullName>
    </submittedName>
</protein>
<gene>
    <name evidence="2" type="ORF">FS320_02425</name>
</gene>
<reference evidence="2 3" key="1">
    <citation type="journal article" date="2019" name="Syst. Appl. Microbiol.">
        <title>Microvirga tunisiensis sp. nov., a root nodule symbiotic bacterium isolated from Lupinus micranthus and L. luteus grown in Northern Tunisia.</title>
        <authorList>
            <person name="Msaddak A."/>
            <person name="Rejili M."/>
            <person name="Duran D."/>
            <person name="Mars M."/>
            <person name="Palacios J.M."/>
            <person name="Ruiz-Argueso T."/>
            <person name="Rey L."/>
            <person name="Imperial J."/>
        </authorList>
    </citation>
    <scope>NUCLEOTIDE SEQUENCE [LARGE SCALE GENOMIC DNA]</scope>
    <source>
        <strain evidence="2 3">Lmie10</strain>
    </source>
</reference>